<dbReference type="Proteomes" id="UP001205046">
    <property type="component" value="Unassembled WGS sequence"/>
</dbReference>
<keyword evidence="2" id="KW-1185">Reference proteome</keyword>
<proteinExistence type="predicted"/>
<reference evidence="1 2" key="1">
    <citation type="submission" date="2022-04" db="EMBL/GenBank/DDBJ databases">
        <title>Human microbiome associated bacterial genomes.</title>
        <authorList>
            <person name="Sandstrom S."/>
            <person name="Salamzade R."/>
            <person name="Kalan L.R."/>
        </authorList>
    </citation>
    <scope>NUCLEOTIDE SEQUENCE [LARGE SCALE GENOMIC DNA]</scope>
    <source>
        <strain evidence="2">p3-SID767</strain>
    </source>
</reference>
<organism evidence="1 2">
    <name type="scientific">Nesterenkonia massiliensis</name>
    <dbReference type="NCBI Taxonomy" id="1232429"/>
    <lineage>
        <taxon>Bacteria</taxon>
        <taxon>Bacillati</taxon>
        <taxon>Actinomycetota</taxon>
        <taxon>Actinomycetes</taxon>
        <taxon>Micrococcales</taxon>
        <taxon>Micrococcaceae</taxon>
        <taxon>Nesterenkonia</taxon>
    </lineage>
</organism>
<gene>
    <name evidence="1" type="ORF">M3B43_00005</name>
</gene>
<sequence>YASESAREASYEAFLHHYNHHRTHTAIGGAVPSERVHNLTGNYN</sequence>
<accession>A0ABT2HM14</accession>
<evidence type="ECO:0000313" key="1">
    <source>
        <dbReference type="EMBL" id="MCT1605727.1"/>
    </source>
</evidence>
<evidence type="ECO:0000313" key="2">
    <source>
        <dbReference type="Proteomes" id="UP001205046"/>
    </source>
</evidence>
<comment type="caution">
    <text evidence="1">The sequence shown here is derived from an EMBL/GenBank/DDBJ whole genome shotgun (WGS) entry which is preliminary data.</text>
</comment>
<name>A0ABT2HM14_9MICC</name>
<protein>
    <submittedName>
        <fullName evidence="1">IS481 family transposase</fullName>
    </submittedName>
</protein>
<dbReference type="EMBL" id="JALXMO010000001">
    <property type="protein sequence ID" value="MCT1605727.1"/>
    <property type="molecule type" value="Genomic_DNA"/>
</dbReference>
<feature type="non-terminal residue" evidence="1">
    <location>
        <position position="1"/>
    </location>
</feature>